<keyword evidence="1" id="KW-1133">Transmembrane helix</keyword>
<gene>
    <name evidence="2" type="ORF">WN51_14174</name>
</gene>
<organism evidence="2 3">
    <name type="scientific">Melipona quadrifasciata</name>
    <dbReference type="NCBI Taxonomy" id="166423"/>
    <lineage>
        <taxon>Eukaryota</taxon>
        <taxon>Metazoa</taxon>
        <taxon>Ecdysozoa</taxon>
        <taxon>Arthropoda</taxon>
        <taxon>Hexapoda</taxon>
        <taxon>Insecta</taxon>
        <taxon>Pterygota</taxon>
        <taxon>Neoptera</taxon>
        <taxon>Endopterygota</taxon>
        <taxon>Hymenoptera</taxon>
        <taxon>Apocrita</taxon>
        <taxon>Aculeata</taxon>
        <taxon>Apoidea</taxon>
        <taxon>Anthophila</taxon>
        <taxon>Apidae</taxon>
        <taxon>Melipona</taxon>
    </lineage>
</organism>
<sequence length="143" mass="16483">MENKEIKRFFKKAIRKNFKRKLQNKDIDEIYVAIDGILCKAYNIDNKELCGCFSDDGVPTPWTDAFRMYSHKGGSVSNRSLGILYAQFGRKVGKTNNPSDQYLEFIYYDTDRSSGSSKRFVLRVYLTALNSAICFLAPKLYTM</sequence>
<evidence type="ECO:0000313" key="2">
    <source>
        <dbReference type="EMBL" id="KOX74094.1"/>
    </source>
</evidence>
<name>A0A0N0U552_9HYME</name>
<dbReference type="AlphaFoldDB" id="A0A0N0U552"/>
<protein>
    <submittedName>
        <fullName evidence="2">Uncharacterized protein</fullName>
    </submittedName>
</protein>
<reference evidence="2 3" key="1">
    <citation type="submission" date="2015-07" db="EMBL/GenBank/DDBJ databases">
        <title>The genome of Melipona quadrifasciata.</title>
        <authorList>
            <person name="Pan H."/>
            <person name="Kapheim K."/>
        </authorList>
    </citation>
    <scope>NUCLEOTIDE SEQUENCE [LARGE SCALE GENOMIC DNA]</scope>
    <source>
        <strain evidence="2">0111107301</strain>
        <tissue evidence="2">Whole body</tissue>
    </source>
</reference>
<accession>A0A0N0U552</accession>
<keyword evidence="3" id="KW-1185">Reference proteome</keyword>
<evidence type="ECO:0000256" key="1">
    <source>
        <dbReference type="SAM" id="Phobius"/>
    </source>
</evidence>
<feature type="transmembrane region" description="Helical" evidence="1">
    <location>
        <begin position="120"/>
        <end position="141"/>
    </location>
</feature>
<keyword evidence="1" id="KW-0812">Transmembrane</keyword>
<dbReference type="Proteomes" id="UP000053105">
    <property type="component" value="Unassembled WGS sequence"/>
</dbReference>
<evidence type="ECO:0000313" key="3">
    <source>
        <dbReference type="Proteomes" id="UP000053105"/>
    </source>
</evidence>
<keyword evidence="1" id="KW-0472">Membrane</keyword>
<dbReference type="EMBL" id="KQ435794">
    <property type="protein sequence ID" value="KOX74094.1"/>
    <property type="molecule type" value="Genomic_DNA"/>
</dbReference>
<proteinExistence type="predicted"/>